<dbReference type="InterPro" id="IPR021280">
    <property type="entry name" value="TMEM260-like"/>
</dbReference>
<comment type="caution">
    <text evidence="2">The sequence shown here is derived from an EMBL/GenBank/DDBJ whole genome shotgun (WGS) entry which is preliminary data.</text>
</comment>
<dbReference type="Pfam" id="PF11028">
    <property type="entry name" value="TMEM260-like"/>
    <property type="match status" value="1"/>
</dbReference>
<evidence type="ECO:0000256" key="1">
    <source>
        <dbReference type="SAM" id="Phobius"/>
    </source>
</evidence>
<feature type="transmembrane region" description="Helical" evidence="1">
    <location>
        <begin position="56"/>
        <end position="73"/>
    </location>
</feature>
<evidence type="ECO:0000313" key="2">
    <source>
        <dbReference type="EMBL" id="PIT89831.1"/>
    </source>
</evidence>
<dbReference type="AlphaFoldDB" id="A0A2M6WAP4"/>
<organism evidence="2 3">
    <name type="scientific">Candidatus Kuenenbacteria bacterium CG10_big_fil_rev_8_21_14_0_10_36_11</name>
    <dbReference type="NCBI Taxonomy" id="1974618"/>
    <lineage>
        <taxon>Bacteria</taxon>
        <taxon>Candidatus Kueneniibacteriota</taxon>
    </lineage>
</organism>
<reference evidence="3" key="1">
    <citation type="submission" date="2017-09" db="EMBL/GenBank/DDBJ databases">
        <title>Depth-based differentiation of microbial function through sediment-hosted aquifers and enrichment of novel symbionts in the deep terrestrial subsurface.</title>
        <authorList>
            <person name="Probst A.J."/>
            <person name="Ladd B."/>
            <person name="Jarett J.K."/>
            <person name="Geller-Mcgrath D.E."/>
            <person name="Sieber C.M.K."/>
            <person name="Emerson J.B."/>
            <person name="Anantharaman K."/>
            <person name="Thomas B.C."/>
            <person name="Malmstrom R."/>
            <person name="Stieglmeier M."/>
            <person name="Klingl A."/>
            <person name="Woyke T."/>
            <person name="Ryan C.M."/>
            <person name="Banfield J.F."/>
        </authorList>
    </citation>
    <scope>NUCLEOTIDE SEQUENCE [LARGE SCALE GENOMIC DNA]</scope>
</reference>
<feature type="transmembrane region" description="Helical" evidence="1">
    <location>
        <begin position="248"/>
        <end position="266"/>
    </location>
</feature>
<feature type="transmembrane region" description="Helical" evidence="1">
    <location>
        <begin position="152"/>
        <end position="172"/>
    </location>
</feature>
<dbReference type="PANTHER" id="PTHR16214">
    <property type="entry name" value="TRANSMEMBRANE PROTEIN 260"/>
    <property type="match status" value="1"/>
</dbReference>
<feature type="transmembrane region" description="Helical" evidence="1">
    <location>
        <begin position="12"/>
        <end position="36"/>
    </location>
</feature>
<keyword evidence="1" id="KW-0812">Transmembrane</keyword>
<name>A0A2M6WAP4_9BACT</name>
<keyword evidence="1" id="KW-0472">Membrane</keyword>
<feature type="transmembrane region" description="Helical" evidence="1">
    <location>
        <begin position="345"/>
        <end position="366"/>
    </location>
</feature>
<dbReference type="Proteomes" id="UP000231464">
    <property type="component" value="Unassembled WGS sequence"/>
</dbReference>
<keyword evidence="1" id="KW-1133">Transmembrane helix</keyword>
<feature type="transmembrane region" description="Helical" evidence="1">
    <location>
        <begin position="314"/>
        <end position="339"/>
    </location>
</feature>
<evidence type="ECO:0000313" key="3">
    <source>
        <dbReference type="Proteomes" id="UP000231464"/>
    </source>
</evidence>
<feature type="transmembrane region" description="Helical" evidence="1">
    <location>
        <begin position="378"/>
        <end position="399"/>
    </location>
</feature>
<evidence type="ECO:0008006" key="4">
    <source>
        <dbReference type="Google" id="ProtNLM"/>
    </source>
</evidence>
<accession>A0A2M6WAP4</accession>
<protein>
    <recommendedName>
        <fullName evidence="4">DUF2723 domain-containing protein</fullName>
    </recommendedName>
</protein>
<feature type="transmembrane region" description="Helical" evidence="1">
    <location>
        <begin position="178"/>
        <end position="198"/>
    </location>
</feature>
<dbReference type="InterPro" id="IPR052724">
    <property type="entry name" value="GT117_domain-containing"/>
</dbReference>
<sequence length="654" mass="75983">MFKQLKIIFSTNWFWAIAVFLISFFVYILTLAPTVSIDDSGELISAAANFGVPHPSGYPLWTTLGHVFSYLPFGAVAWRINLMSAFFSALTVSMVYLLVAEILKNWFITSVISAFLLSSPPRIVVRGKLQRGSRGITKSAGIPAHAGMTNKYFLKSIAFSASLTFAFINLFWNSSVVAEVYSLNVFFVSLIIYLLLLWQEKKENKYLLWSVFLFGLSLTNHQMIALMAPGFLIFVFLVDKKILKNPDLILKSLCFFVLGLALYLYLPLASHFKPAIDWGHPHTWQNFWAHISRAQYSDFASGFNWLSKLRFSGAFVLTLVRELYFVPCVLAVLGIWLSFKKNYKIGWLLFFAFLGNNVLIIFLRNAPYGLTNDYLYEFYYLPSFLIMIIWLAIAAAFLWQKVVFRFLKNILILKILILIFILIWPAYLLVKNYGKNDQSDFWLVNDYTHAMLQNIETNAILVHYGWGSMANDTEIFSLVYALTVEKIRPDIYLLTDLDLWPEEKFTIDKEYLAMSQEERRKKILTFGLAMAKSENRPLYTDFSVISDLLPEKVVSRSLGNVYKIFPSLAEMRQYKIDYFQLPALRNLDDERLRNNLSASDLISRYYYRLATYYLEQNQKYLTNNYLQKAIVYDRDADSRYLKDFMIKRTEWQGK</sequence>
<feature type="transmembrane region" description="Helical" evidence="1">
    <location>
        <begin position="411"/>
        <end position="430"/>
    </location>
</feature>
<feature type="transmembrane region" description="Helical" evidence="1">
    <location>
        <begin position="106"/>
        <end position="125"/>
    </location>
</feature>
<gene>
    <name evidence="2" type="ORF">COU23_01790</name>
</gene>
<proteinExistence type="predicted"/>
<feature type="transmembrane region" description="Helical" evidence="1">
    <location>
        <begin position="210"/>
        <end position="236"/>
    </location>
</feature>
<dbReference type="EMBL" id="PFBP01000029">
    <property type="protein sequence ID" value="PIT89831.1"/>
    <property type="molecule type" value="Genomic_DNA"/>
</dbReference>
<dbReference type="PANTHER" id="PTHR16214:SF3">
    <property type="entry name" value="TRANSMEMBRANE PROTEIN 260"/>
    <property type="match status" value="1"/>
</dbReference>